<dbReference type="GO" id="GO:0005524">
    <property type="term" value="F:ATP binding"/>
    <property type="evidence" value="ECO:0007669"/>
    <property type="project" value="UniProtKB-KW"/>
</dbReference>
<dbReference type="Pfam" id="PF18019">
    <property type="entry name" value="Cas3_HD"/>
    <property type="match status" value="1"/>
</dbReference>
<dbReference type="Pfam" id="PF22590">
    <property type="entry name" value="Cas3-like_C_2"/>
    <property type="match status" value="1"/>
</dbReference>
<dbReference type="GO" id="GO:0046872">
    <property type="term" value="F:metal ion binding"/>
    <property type="evidence" value="ECO:0007669"/>
    <property type="project" value="UniProtKB-KW"/>
</dbReference>
<evidence type="ECO:0000256" key="2">
    <source>
        <dbReference type="ARBA" id="ARBA00009046"/>
    </source>
</evidence>
<keyword evidence="7" id="KW-0347">Helicase</keyword>
<keyword evidence="9" id="KW-0051">Antiviral defense</keyword>
<evidence type="ECO:0000313" key="12">
    <source>
        <dbReference type="Proteomes" id="UP001179600"/>
    </source>
</evidence>
<gene>
    <name evidence="11" type="primary">cas3</name>
    <name evidence="11" type="ORF">PML95_04935</name>
</gene>
<dbReference type="InterPro" id="IPR038257">
    <property type="entry name" value="CRISPR-assoc_Cas3_HD_sf"/>
</dbReference>
<sequence length="733" mass="84675">MKHYLAKSDGETIVEHTCQLIANLNELHALYPAINVNWELLRLACLHHDLGKMNPKFQVKVHENKCTIEGELPHGLLSTGTIPNKKLRARGYSEAEVKILNYAVALHHERDMSDITTEDYHRALEEMKEVAADFPYAALGMESCTIKPVSKRYFKINTTLKPSTIENYHDYVMLKGLLNRLDYAASAHISVENPNDFLEDALAQLHYEWNDLQQYMTRHQEQNVVVVAQTGLGKTEAGLLWLGKAKGFFTLPLRTAINAIYQRVTEQIVTTSHDNRVGLLHSDTYQQYLLFEEKNEQMMDIDEYETKTRQLSLPLTICTLDQLFDIAFRYPGYEQKLATLSYSKVIIDEIQMYSADLLAYLIYGLKLITDYGGQFAILTATLSPYILDLLVREGLSFEMPSAPFLDETLLHRHEVEVVSEEISIERIVAHYNKNKLLVICNTVRKAREIYDELSDIINSEELYLFHSHFIKKDRTAKEQAILKFGQVDNTSSGIWVTTQVVEASLDVDFDILFTELSDLNSLFQRMGRCYRKRAWQTDVGTNVYVYTGGKKRCSGVGFVVDKDIHQLSKEALNSVKGRLDERMKVALINQTYTLEKVEKTSFYHDVTNNLAYLKLLIEGQKDKKDVQKQFRNIHSYKVMPKPVYEANRLHVEKLIATLKRRHHKELSATEKKKLTKEKRQARLMLEQYQVDIPAYLFQKGEWIGIEITPYETLLLFECEYDAEKGLYLIIDDT</sequence>
<evidence type="ECO:0000256" key="5">
    <source>
        <dbReference type="ARBA" id="ARBA00022741"/>
    </source>
</evidence>
<comment type="similarity">
    <text evidence="1">In the N-terminal section; belongs to the CRISPR-associated nuclease Cas3-HD family.</text>
</comment>
<dbReference type="Pfam" id="PF00270">
    <property type="entry name" value="DEAD"/>
    <property type="match status" value="1"/>
</dbReference>
<evidence type="ECO:0000256" key="6">
    <source>
        <dbReference type="ARBA" id="ARBA00022801"/>
    </source>
</evidence>
<dbReference type="PROSITE" id="PS51643">
    <property type="entry name" value="HD_CAS3"/>
    <property type="match status" value="1"/>
</dbReference>
<evidence type="ECO:0000259" key="10">
    <source>
        <dbReference type="PROSITE" id="PS51643"/>
    </source>
</evidence>
<keyword evidence="8" id="KW-0067">ATP-binding</keyword>
<dbReference type="InterPro" id="IPR006474">
    <property type="entry name" value="Helicase_Cas3_CRISPR-ass_core"/>
</dbReference>
<dbReference type="GO" id="GO:0051607">
    <property type="term" value="P:defense response to virus"/>
    <property type="evidence" value="ECO:0007669"/>
    <property type="project" value="UniProtKB-KW"/>
</dbReference>
<comment type="similarity">
    <text evidence="2">In the central section; belongs to the CRISPR-associated helicase Cas3 family.</text>
</comment>
<protein>
    <submittedName>
        <fullName evidence="11">CRISPR-associated helicase Cas3</fullName>
    </submittedName>
</protein>
<keyword evidence="6" id="KW-0378">Hydrolase</keyword>
<evidence type="ECO:0000256" key="1">
    <source>
        <dbReference type="ARBA" id="ARBA00006847"/>
    </source>
</evidence>
<reference evidence="11" key="1">
    <citation type="submission" date="2023-01" db="EMBL/GenBank/DDBJ databases">
        <title>Oxazolidinone resistance genes in florfenicol resistant enterococci from beef cattle and veal calves at slaughter.</title>
        <authorList>
            <person name="Biggel M."/>
        </authorList>
    </citation>
    <scope>NUCLEOTIDE SEQUENCE</scope>
    <source>
        <strain evidence="11">K204-1</strain>
    </source>
</reference>
<dbReference type="InterPro" id="IPR014001">
    <property type="entry name" value="Helicase_ATP-bd"/>
</dbReference>
<evidence type="ECO:0000256" key="7">
    <source>
        <dbReference type="ARBA" id="ARBA00022806"/>
    </source>
</evidence>
<dbReference type="InterPro" id="IPR050547">
    <property type="entry name" value="DEAD_box_RNA_helicases"/>
</dbReference>
<name>A0AAF0BI39_9ENTE</name>
<dbReference type="NCBIfam" id="TIGR01596">
    <property type="entry name" value="cas3_HD"/>
    <property type="match status" value="1"/>
</dbReference>
<dbReference type="SUPFAM" id="SSF109604">
    <property type="entry name" value="HD-domain/PDEase-like"/>
    <property type="match status" value="1"/>
</dbReference>
<accession>A0AAF0BI39</accession>
<keyword evidence="3" id="KW-0540">Nuclease</keyword>
<evidence type="ECO:0000256" key="3">
    <source>
        <dbReference type="ARBA" id="ARBA00022722"/>
    </source>
</evidence>
<dbReference type="CDD" id="cd09641">
    <property type="entry name" value="Cas3''_I"/>
    <property type="match status" value="1"/>
</dbReference>
<dbReference type="GO" id="GO:0016787">
    <property type="term" value="F:hydrolase activity"/>
    <property type="evidence" value="ECO:0007669"/>
    <property type="project" value="UniProtKB-KW"/>
</dbReference>
<keyword evidence="5" id="KW-0547">Nucleotide-binding</keyword>
<dbReference type="GO" id="GO:0003724">
    <property type="term" value="F:RNA helicase activity"/>
    <property type="evidence" value="ECO:0007669"/>
    <property type="project" value="TreeGrafter"/>
</dbReference>
<organism evidence="11 12">
    <name type="scientific">Vagococcus lutrae</name>
    <dbReference type="NCBI Taxonomy" id="81947"/>
    <lineage>
        <taxon>Bacteria</taxon>
        <taxon>Bacillati</taxon>
        <taxon>Bacillota</taxon>
        <taxon>Bacilli</taxon>
        <taxon>Lactobacillales</taxon>
        <taxon>Enterococcaceae</taxon>
        <taxon>Vagococcus</taxon>
    </lineage>
</organism>
<dbReference type="Gene3D" id="1.10.3210.30">
    <property type="match status" value="1"/>
</dbReference>
<dbReference type="InterPro" id="IPR027417">
    <property type="entry name" value="P-loop_NTPase"/>
</dbReference>
<dbReference type="SUPFAM" id="SSF52540">
    <property type="entry name" value="P-loop containing nucleoside triphosphate hydrolases"/>
    <property type="match status" value="1"/>
</dbReference>
<dbReference type="GO" id="GO:0003723">
    <property type="term" value="F:RNA binding"/>
    <property type="evidence" value="ECO:0007669"/>
    <property type="project" value="TreeGrafter"/>
</dbReference>
<proteinExistence type="inferred from homology"/>
<dbReference type="RefSeq" id="WP_272163716.1">
    <property type="nucleotide sequence ID" value="NZ_CP116507.1"/>
</dbReference>
<dbReference type="SMART" id="SM00487">
    <property type="entry name" value="DEXDc"/>
    <property type="match status" value="1"/>
</dbReference>
<dbReference type="GO" id="GO:0004518">
    <property type="term" value="F:nuclease activity"/>
    <property type="evidence" value="ECO:0007669"/>
    <property type="project" value="UniProtKB-KW"/>
</dbReference>
<dbReference type="Proteomes" id="UP001179600">
    <property type="component" value="Chromosome"/>
</dbReference>
<keyword evidence="4" id="KW-0479">Metal-binding</keyword>
<dbReference type="Gene3D" id="3.40.50.300">
    <property type="entry name" value="P-loop containing nucleotide triphosphate hydrolases"/>
    <property type="match status" value="2"/>
</dbReference>
<evidence type="ECO:0000256" key="8">
    <source>
        <dbReference type="ARBA" id="ARBA00022840"/>
    </source>
</evidence>
<evidence type="ECO:0000256" key="4">
    <source>
        <dbReference type="ARBA" id="ARBA00022723"/>
    </source>
</evidence>
<dbReference type="NCBIfam" id="TIGR01587">
    <property type="entry name" value="cas3_core"/>
    <property type="match status" value="1"/>
</dbReference>
<dbReference type="InterPro" id="IPR011545">
    <property type="entry name" value="DEAD/DEAH_box_helicase_dom"/>
</dbReference>
<dbReference type="InterPro" id="IPR054712">
    <property type="entry name" value="Cas3-like_dom"/>
</dbReference>
<feature type="domain" description="HD Cas3-type" evidence="10">
    <location>
        <begin position="6"/>
        <end position="184"/>
    </location>
</feature>
<dbReference type="InterPro" id="IPR006483">
    <property type="entry name" value="CRISPR-assoc_Cas3_HD"/>
</dbReference>
<dbReference type="AlphaFoldDB" id="A0AAF0BI39"/>
<dbReference type="PANTHER" id="PTHR47963">
    <property type="entry name" value="DEAD-BOX ATP-DEPENDENT RNA HELICASE 47, MITOCHONDRIAL"/>
    <property type="match status" value="1"/>
</dbReference>
<dbReference type="PANTHER" id="PTHR47963:SF9">
    <property type="entry name" value="CRISPR-ASSOCIATED ENDONUCLEASE_HELICASE CAS3"/>
    <property type="match status" value="1"/>
</dbReference>
<evidence type="ECO:0000256" key="9">
    <source>
        <dbReference type="ARBA" id="ARBA00023118"/>
    </source>
</evidence>
<dbReference type="EMBL" id="CP116507">
    <property type="protein sequence ID" value="WCG23572.1"/>
    <property type="molecule type" value="Genomic_DNA"/>
</dbReference>
<evidence type="ECO:0000313" key="11">
    <source>
        <dbReference type="EMBL" id="WCG23572.1"/>
    </source>
</evidence>